<dbReference type="InterPro" id="IPR002657">
    <property type="entry name" value="BilAc:Na_symport/Acr3"/>
</dbReference>
<evidence type="ECO:0000256" key="2">
    <source>
        <dbReference type="ARBA" id="ARBA00022692"/>
    </source>
</evidence>
<sequence>MGESIDTIRLNLGEGGLLVMNISLAIIMFGVALELSVNDFRRLLKNPKSTLVGLFSQFVLLPAITFSLVLFFEPHPSLALGMFMVAACPGGNISNFFSLLAKGNAALSVSMTAVVTSLAIIMTPFNFTIWASLYEPTHQIMRDIHINLWQVFKIIGLILGAPLILGMTVRQWQEDLAQKISKWIKGFGILFFAGFVLVAFAMNFENFISYVHLVIMLVFFHNAFALTGGYGLASIFSLPEKDRRSVAIETGIQNSGLGLLLIFNFFDGLGGMALVAAWWGIWHIITGLGVSWYWSTGKPAIERVIGNAQLGS</sequence>
<organism evidence="6 7">
    <name type="scientific">Fodinibius halophilus</name>
    <dbReference type="NCBI Taxonomy" id="1736908"/>
    <lineage>
        <taxon>Bacteria</taxon>
        <taxon>Pseudomonadati</taxon>
        <taxon>Balneolota</taxon>
        <taxon>Balneolia</taxon>
        <taxon>Balneolales</taxon>
        <taxon>Balneolaceae</taxon>
        <taxon>Fodinibius</taxon>
    </lineage>
</organism>
<feature type="transmembrane region" description="Helical" evidence="5">
    <location>
        <begin position="49"/>
        <end position="72"/>
    </location>
</feature>
<evidence type="ECO:0000256" key="5">
    <source>
        <dbReference type="SAM" id="Phobius"/>
    </source>
</evidence>
<proteinExistence type="predicted"/>
<evidence type="ECO:0000313" key="7">
    <source>
        <dbReference type="Proteomes" id="UP000479132"/>
    </source>
</evidence>
<evidence type="ECO:0000313" key="6">
    <source>
        <dbReference type="EMBL" id="NGP88652.1"/>
    </source>
</evidence>
<dbReference type="AlphaFoldDB" id="A0A6M1TEP7"/>
<feature type="transmembrane region" description="Helical" evidence="5">
    <location>
        <begin position="210"/>
        <end position="233"/>
    </location>
</feature>
<name>A0A6M1TEP7_9BACT</name>
<comment type="subcellular location">
    <subcellularLocation>
        <location evidence="1">Membrane</location>
        <topology evidence="1">Multi-pass membrane protein</topology>
    </subcellularLocation>
</comment>
<feature type="transmembrane region" description="Helical" evidence="5">
    <location>
        <begin position="17"/>
        <end position="37"/>
    </location>
</feature>
<dbReference type="Proteomes" id="UP000479132">
    <property type="component" value="Unassembled WGS sequence"/>
</dbReference>
<dbReference type="Gene3D" id="1.20.1530.20">
    <property type="match status" value="1"/>
</dbReference>
<gene>
    <name evidence="6" type="ORF">G3569_09815</name>
</gene>
<feature type="transmembrane region" description="Helical" evidence="5">
    <location>
        <begin position="186"/>
        <end position="204"/>
    </location>
</feature>
<feature type="transmembrane region" description="Helical" evidence="5">
    <location>
        <begin position="146"/>
        <end position="165"/>
    </location>
</feature>
<dbReference type="InterPro" id="IPR038770">
    <property type="entry name" value="Na+/solute_symporter_sf"/>
</dbReference>
<feature type="transmembrane region" description="Helical" evidence="5">
    <location>
        <begin position="113"/>
        <end position="134"/>
    </location>
</feature>
<dbReference type="InterPro" id="IPR004710">
    <property type="entry name" value="Bilac:Na_transpt"/>
</dbReference>
<keyword evidence="3 5" id="KW-1133">Transmembrane helix</keyword>
<evidence type="ECO:0000256" key="1">
    <source>
        <dbReference type="ARBA" id="ARBA00004141"/>
    </source>
</evidence>
<dbReference type="EMBL" id="JAALLS010000011">
    <property type="protein sequence ID" value="NGP88652.1"/>
    <property type="molecule type" value="Genomic_DNA"/>
</dbReference>
<dbReference type="GO" id="GO:0016020">
    <property type="term" value="C:membrane"/>
    <property type="evidence" value="ECO:0007669"/>
    <property type="project" value="UniProtKB-SubCell"/>
</dbReference>
<evidence type="ECO:0000256" key="3">
    <source>
        <dbReference type="ARBA" id="ARBA00022989"/>
    </source>
</evidence>
<comment type="caution">
    <text evidence="6">The sequence shown here is derived from an EMBL/GenBank/DDBJ whole genome shotgun (WGS) entry which is preliminary data.</text>
</comment>
<evidence type="ECO:0000256" key="4">
    <source>
        <dbReference type="ARBA" id="ARBA00023136"/>
    </source>
</evidence>
<dbReference type="PANTHER" id="PTHR10361">
    <property type="entry name" value="SODIUM-BILE ACID COTRANSPORTER"/>
    <property type="match status" value="1"/>
</dbReference>
<accession>A0A6M1TEP7</accession>
<dbReference type="PANTHER" id="PTHR10361:SF28">
    <property type="entry name" value="P3 PROTEIN-RELATED"/>
    <property type="match status" value="1"/>
</dbReference>
<keyword evidence="2 5" id="KW-0812">Transmembrane</keyword>
<feature type="transmembrane region" description="Helical" evidence="5">
    <location>
        <begin position="78"/>
        <end position="101"/>
    </location>
</feature>
<reference evidence="6 7" key="1">
    <citation type="submission" date="2020-02" db="EMBL/GenBank/DDBJ databases">
        <title>Aliifodinibius halophilus 2W32, complete genome.</title>
        <authorList>
            <person name="Li Y."/>
            <person name="Wu S."/>
        </authorList>
    </citation>
    <scope>NUCLEOTIDE SEQUENCE [LARGE SCALE GENOMIC DNA]</scope>
    <source>
        <strain evidence="6 7">2W32</strain>
    </source>
</reference>
<keyword evidence="7" id="KW-1185">Reference proteome</keyword>
<protein>
    <submittedName>
        <fullName evidence="6">Bile acid:sodium symporter family protein</fullName>
    </submittedName>
</protein>
<dbReference type="RefSeq" id="WP_165268606.1">
    <property type="nucleotide sequence ID" value="NZ_JAALLS010000011.1"/>
</dbReference>
<dbReference type="Pfam" id="PF01758">
    <property type="entry name" value="SBF"/>
    <property type="match status" value="1"/>
</dbReference>
<keyword evidence="4 5" id="KW-0472">Membrane</keyword>